<organism evidence="7 8">
    <name type="scientific">Cotesia glomerata</name>
    <name type="common">Lepidopteran parasitic wasp</name>
    <name type="synonym">Apanteles glomeratus</name>
    <dbReference type="NCBI Taxonomy" id="32391"/>
    <lineage>
        <taxon>Eukaryota</taxon>
        <taxon>Metazoa</taxon>
        <taxon>Ecdysozoa</taxon>
        <taxon>Arthropoda</taxon>
        <taxon>Hexapoda</taxon>
        <taxon>Insecta</taxon>
        <taxon>Pterygota</taxon>
        <taxon>Neoptera</taxon>
        <taxon>Endopterygota</taxon>
        <taxon>Hymenoptera</taxon>
        <taxon>Apocrita</taxon>
        <taxon>Ichneumonoidea</taxon>
        <taxon>Braconidae</taxon>
        <taxon>Microgastrinae</taxon>
        <taxon>Cotesia</taxon>
    </lineage>
</organism>
<keyword evidence="2" id="KW-0378">Hydrolase</keyword>
<evidence type="ECO:0000256" key="5">
    <source>
        <dbReference type="ARBA" id="ARBA00023180"/>
    </source>
</evidence>
<comment type="caution">
    <text evidence="7">The sequence shown here is derived from an EMBL/GenBank/DDBJ whole genome shotgun (WGS) entry which is preliminary data.</text>
</comment>
<dbReference type="EMBL" id="JAHXZJ010002609">
    <property type="protein sequence ID" value="KAH0539653.1"/>
    <property type="molecule type" value="Genomic_DNA"/>
</dbReference>
<evidence type="ECO:0000256" key="1">
    <source>
        <dbReference type="ARBA" id="ARBA00022723"/>
    </source>
</evidence>
<dbReference type="Proteomes" id="UP000826195">
    <property type="component" value="Unassembled WGS sequence"/>
</dbReference>
<dbReference type="AlphaFoldDB" id="A0AAV7HXZ6"/>
<accession>A0AAV7HXZ6</accession>
<reference evidence="7 8" key="1">
    <citation type="journal article" date="2021" name="J. Hered.">
        <title>A chromosome-level genome assembly of the parasitoid wasp, Cotesia glomerata (Hymenoptera: Braconidae).</title>
        <authorList>
            <person name="Pinto B.J."/>
            <person name="Weis J.J."/>
            <person name="Gamble T."/>
            <person name="Ode P.J."/>
            <person name="Paul R."/>
            <person name="Zaspel J.M."/>
        </authorList>
    </citation>
    <scope>NUCLEOTIDE SEQUENCE [LARGE SCALE GENOMIC DNA]</scope>
    <source>
        <strain evidence="7">CgM1</strain>
    </source>
</reference>
<dbReference type="GO" id="GO:0046872">
    <property type="term" value="F:metal ion binding"/>
    <property type="evidence" value="ECO:0007669"/>
    <property type="project" value="UniProtKB-KW"/>
</dbReference>
<keyword evidence="1" id="KW-0479">Metal-binding</keyword>
<protein>
    <recommendedName>
        <fullName evidence="6">ADAMTS cysteine-rich domain-containing protein</fullName>
    </recommendedName>
</protein>
<feature type="domain" description="ADAMTS cysteine-rich" evidence="6">
    <location>
        <begin position="32"/>
        <end position="85"/>
    </location>
</feature>
<dbReference type="GO" id="GO:0016787">
    <property type="term" value="F:hydrolase activity"/>
    <property type="evidence" value="ECO:0007669"/>
    <property type="project" value="UniProtKB-KW"/>
</dbReference>
<gene>
    <name evidence="7" type="ORF">KQX54_006948</name>
</gene>
<keyword evidence="8" id="KW-1185">Reference proteome</keyword>
<evidence type="ECO:0000256" key="2">
    <source>
        <dbReference type="ARBA" id="ARBA00022801"/>
    </source>
</evidence>
<evidence type="ECO:0000313" key="7">
    <source>
        <dbReference type="EMBL" id="KAH0539653.1"/>
    </source>
</evidence>
<sequence length="181" mass="20553">MLYQWSFFRNESSQCLRNKPDDFNYTIARFLPGKLMDADQQCQRNGATGFVNVTSICTMLQCYYPEKGCVKSNVPIADGTLCDPNAINDEEKEKIRTEITFFLGEEDEGGQDFCALRLLCLLNSLCPFLDSFSNPPAIPVVYFPFSQEEYVIRPLGLCTFRYGIEAELNVEGLLQKLPRIG</sequence>
<proteinExistence type="predicted"/>
<keyword evidence="3" id="KW-0862">Zinc</keyword>
<evidence type="ECO:0000259" key="6">
    <source>
        <dbReference type="Pfam" id="PF17771"/>
    </source>
</evidence>
<keyword evidence="5" id="KW-0325">Glycoprotein</keyword>
<dbReference type="Pfam" id="PF17771">
    <property type="entry name" value="ADAMTS_CR_2"/>
    <property type="match status" value="1"/>
</dbReference>
<evidence type="ECO:0000256" key="4">
    <source>
        <dbReference type="ARBA" id="ARBA00023157"/>
    </source>
</evidence>
<keyword evidence="4" id="KW-1015">Disulfide bond</keyword>
<dbReference type="InterPro" id="IPR041645">
    <property type="entry name" value="ADAMTS_CR_2"/>
</dbReference>
<evidence type="ECO:0000313" key="8">
    <source>
        <dbReference type="Proteomes" id="UP000826195"/>
    </source>
</evidence>
<evidence type="ECO:0000256" key="3">
    <source>
        <dbReference type="ARBA" id="ARBA00022833"/>
    </source>
</evidence>
<name>A0AAV7HXZ6_COTGL</name>
<dbReference type="Gene3D" id="3.40.1620.60">
    <property type="match status" value="1"/>
</dbReference>